<comment type="caution">
    <text evidence="1">The sequence shown here is derived from an EMBL/GenBank/DDBJ whole genome shotgun (WGS) entry which is preliminary data.</text>
</comment>
<dbReference type="Proteomes" id="UP000215506">
    <property type="component" value="Unassembled WGS sequence"/>
</dbReference>
<organism evidence="1 2">
    <name type="scientific">Nocardia cerradoensis</name>
    <dbReference type="NCBI Taxonomy" id="85688"/>
    <lineage>
        <taxon>Bacteria</taxon>
        <taxon>Bacillati</taxon>
        <taxon>Actinomycetota</taxon>
        <taxon>Actinomycetes</taxon>
        <taxon>Mycobacteriales</taxon>
        <taxon>Nocardiaceae</taxon>
        <taxon>Nocardia</taxon>
    </lineage>
</organism>
<dbReference type="EMBL" id="NGAF01000015">
    <property type="protein sequence ID" value="OXR42083.1"/>
    <property type="molecule type" value="Genomic_DNA"/>
</dbReference>
<keyword evidence="2" id="KW-1185">Reference proteome</keyword>
<evidence type="ECO:0000313" key="2">
    <source>
        <dbReference type="Proteomes" id="UP000215506"/>
    </source>
</evidence>
<name>A0A231GZQ0_9NOCA</name>
<sequence>MFEPFPGHYVWNLSINLALAQGAAIGEIDEGCRPLIGAEPDSEQLFASLCAIADRVRRQADADVTAGHALSAATRYRRASIYYLKIEAPLLVVHGGNDRQVSPAMAQICRPQSTSSRTGLLIGSAPDDS</sequence>
<dbReference type="Gene3D" id="1.20.1440.110">
    <property type="entry name" value="acylaminoacyl peptidase"/>
    <property type="match status" value="1"/>
</dbReference>
<reference evidence="1 2" key="1">
    <citation type="submission" date="2017-07" db="EMBL/GenBank/DDBJ databases">
        <title>First draft Genome Sequence of Nocardia cerradoensis isolated from human infection.</title>
        <authorList>
            <person name="Carrasco G."/>
        </authorList>
    </citation>
    <scope>NUCLEOTIDE SEQUENCE [LARGE SCALE GENOMIC DNA]</scope>
    <source>
        <strain evidence="1 2">CNM20130759</strain>
    </source>
</reference>
<protein>
    <submittedName>
        <fullName evidence="1">Uncharacterized protein</fullName>
    </submittedName>
</protein>
<dbReference type="RefSeq" id="WP_039782823.1">
    <property type="nucleotide sequence ID" value="NZ_JAAXOR010000001.1"/>
</dbReference>
<proteinExistence type="predicted"/>
<evidence type="ECO:0000313" key="1">
    <source>
        <dbReference type="EMBL" id="OXR42083.1"/>
    </source>
</evidence>
<accession>A0A231GZQ0</accession>
<dbReference type="AlphaFoldDB" id="A0A231GZQ0"/>
<gene>
    <name evidence="1" type="ORF">B7C42_05682</name>
</gene>